<dbReference type="RefSeq" id="WP_155320846.1">
    <property type="nucleotide sequence ID" value="NZ_AP021876.1"/>
</dbReference>
<gene>
    <name evidence="2" type="ORF">DSCO28_02840</name>
</gene>
<protein>
    <recommendedName>
        <fullName evidence="1">PD-(D/E)XK endonuclease-like domain-containing protein</fullName>
    </recommendedName>
</protein>
<accession>A0A5K7ZC33</accession>
<dbReference type="Gene3D" id="3.90.320.10">
    <property type="match status" value="1"/>
</dbReference>
<organism evidence="2 3">
    <name type="scientific">Desulfosarcina ovata subsp. sediminis</name>
    <dbReference type="NCBI Taxonomy" id="885957"/>
    <lineage>
        <taxon>Bacteria</taxon>
        <taxon>Pseudomonadati</taxon>
        <taxon>Thermodesulfobacteriota</taxon>
        <taxon>Desulfobacteria</taxon>
        <taxon>Desulfobacterales</taxon>
        <taxon>Desulfosarcinaceae</taxon>
        <taxon>Desulfosarcina</taxon>
    </lineage>
</organism>
<dbReference type="Pfam" id="PF12705">
    <property type="entry name" value="PDDEXK_1"/>
    <property type="match status" value="1"/>
</dbReference>
<dbReference type="InterPro" id="IPR011604">
    <property type="entry name" value="PDDEXK-like_dom_sf"/>
</dbReference>
<evidence type="ECO:0000313" key="3">
    <source>
        <dbReference type="Proteomes" id="UP000425960"/>
    </source>
</evidence>
<evidence type="ECO:0000259" key="1">
    <source>
        <dbReference type="Pfam" id="PF12705"/>
    </source>
</evidence>
<sequence>MSRSQALTRFSQDLYVSHNQIFTYLNCSLKYKIHYVEKRKPERISITLPFGKAMHAAEELFYRSMKNGRNKEPLQALLEKFEDALCKGLEKFHGTPIVWKKTTPDKAGAIAMGKSMLTAFYESVDLSGYAVVDVELPLTARLYTDDGLPTEFLLVGIIDLLLMDQHDEAVVVDNKTAAQPMAQKTADNDNQMTSYAYLLAANKYVFPTSPVKCRFDVLRKLKSPKLEIVHTARTAQDRKRFARIANAVLAGIDAGIYMPQPNWMCSDCSYSDACKVW</sequence>
<dbReference type="EMBL" id="AP021876">
    <property type="protein sequence ID" value="BBO79718.1"/>
    <property type="molecule type" value="Genomic_DNA"/>
</dbReference>
<reference evidence="2 3" key="1">
    <citation type="submission" date="2019-11" db="EMBL/GenBank/DDBJ databases">
        <title>Comparative genomics of hydrocarbon-degrading Desulfosarcina strains.</title>
        <authorList>
            <person name="Watanabe M."/>
            <person name="Kojima H."/>
            <person name="Fukui M."/>
        </authorList>
    </citation>
    <scope>NUCLEOTIDE SEQUENCE [LARGE SCALE GENOMIC DNA]</scope>
    <source>
        <strain evidence="2 3">28bB2T</strain>
    </source>
</reference>
<feature type="domain" description="PD-(D/E)XK endonuclease-like" evidence="1">
    <location>
        <begin position="16"/>
        <end position="275"/>
    </location>
</feature>
<evidence type="ECO:0000313" key="2">
    <source>
        <dbReference type="EMBL" id="BBO79718.1"/>
    </source>
</evidence>
<dbReference type="AlphaFoldDB" id="A0A5K7ZC33"/>
<name>A0A5K7ZC33_9BACT</name>
<dbReference type="KEGG" id="dov:DSCO28_02840"/>
<dbReference type="InterPro" id="IPR038726">
    <property type="entry name" value="PDDEXK_AddAB-type"/>
</dbReference>
<dbReference type="Proteomes" id="UP000425960">
    <property type="component" value="Chromosome"/>
</dbReference>
<proteinExistence type="predicted"/>